<gene>
    <name evidence="2" type="ORF">CEPIT_LOCUS30976</name>
</gene>
<evidence type="ECO:0000256" key="1">
    <source>
        <dbReference type="SAM" id="MobiDB-lite"/>
    </source>
</evidence>
<sequence length="96" mass="10845">MASSSNKIRFPSIRSTITQRTVGKPQKWKEGAKSQDKGEDPDFWSILDRVSVYTRSGILLKFQIGSDPKTKEHAGKILTTIECLYPIGYTDILDRV</sequence>
<proteinExistence type="predicted"/>
<evidence type="ECO:0000313" key="2">
    <source>
        <dbReference type="EMBL" id="CAH9130879.1"/>
    </source>
</evidence>
<accession>A0AAV0F5X5</accession>
<dbReference type="EMBL" id="CAMAPF010000963">
    <property type="protein sequence ID" value="CAH9130879.1"/>
    <property type="molecule type" value="Genomic_DNA"/>
</dbReference>
<protein>
    <submittedName>
        <fullName evidence="2">Uncharacterized protein</fullName>
    </submittedName>
</protein>
<dbReference type="AlphaFoldDB" id="A0AAV0F5X5"/>
<evidence type="ECO:0000313" key="3">
    <source>
        <dbReference type="Proteomes" id="UP001152523"/>
    </source>
</evidence>
<name>A0AAV0F5X5_9ASTE</name>
<reference evidence="2" key="1">
    <citation type="submission" date="2022-07" db="EMBL/GenBank/DDBJ databases">
        <authorList>
            <person name="Macas J."/>
            <person name="Novak P."/>
            <person name="Neumann P."/>
        </authorList>
    </citation>
    <scope>NUCLEOTIDE SEQUENCE</scope>
</reference>
<feature type="compositionally biased region" description="Basic and acidic residues" evidence="1">
    <location>
        <begin position="27"/>
        <end position="40"/>
    </location>
</feature>
<comment type="caution">
    <text evidence="2">The sequence shown here is derived from an EMBL/GenBank/DDBJ whole genome shotgun (WGS) entry which is preliminary data.</text>
</comment>
<keyword evidence="3" id="KW-1185">Reference proteome</keyword>
<feature type="region of interest" description="Disordered" evidence="1">
    <location>
        <begin position="1"/>
        <end position="40"/>
    </location>
</feature>
<organism evidence="2 3">
    <name type="scientific">Cuscuta epithymum</name>
    <dbReference type="NCBI Taxonomy" id="186058"/>
    <lineage>
        <taxon>Eukaryota</taxon>
        <taxon>Viridiplantae</taxon>
        <taxon>Streptophyta</taxon>
        <taxon>Embryophyta</taxon>
        <taxon>Tracheophyta</taxon>
        <taxon>Spermatophyta</taxon>
        <taxon>Magnoliopsida</taxon>
        <taxon>eudicotyledons</taxon>
        <taxon>Gunneridae</taxon>
        <taxon>Pentapetalae</taxon>
        <taxon>asterids</taxon>
        <taxon>lamiids</taxon>
        <taxon>Solanales</taxon>
        <taxon>Convolvulaceae</taxon>
        <taxon>Cuscuteae</taxon>
        <taxon>Cuscuta</taxon>
        <taxon>Cuscuta subgen. Cuscuta</taxon>
    </lineage>
</organism>
<feature type="compositionally biased region" description="Polar residues" evidence="1">
    <location>
        <begin position="1"/>
        <end position="21"/>
    </location>
</feature>
<dbReference type="Proteomes" id="UP001152523">
    <property type="component" value="Unassembled WGS sequence"/>
</dbReference>